<accession>A0ABT9H028</accession>
<evidence type="ECO:0000256" key="2">
    <source>
        <dbReference type="ARBA" id="ARBA00022448"/>
    </source>
</evidence>
<comment type="subcellular location">
    <subcellularLocation>
        <location evidence="1 9">Cell membrane</location>
        <topology evidence="1 9">Single-pass membrane protein</topology>
    </subcellularLocation>
</comment>
<dbReference type="InterPro" id="IPR006312">
    <property type="entry name" value="TatA/E"/>
</dbReference>
<comment type="caution">
    <text evidence="10">The sequence shown here is derived from an EMBL/GenBank/DDBJ whole genome shotgun (WGS) entry which is preliminary data.</text>
</comment>
<keyword evidence="8 9" id="KW-0472">Membrane</keyword>
<name>A0ABT9H028_9GAMM</name>
<evidence type="ECO:0000256" key="5">
    <source>
        <dbReference type="ARBA" id="ARBA00022927"/>
    </source>
</evidence>
<evidence type="ECO:0000256" key="1">
    <source>
        <dbReference type="ARBA" id="ARBA00004162"/>
    </source>
</evidence>
<comment type="function">
    <text evidence="9">Part of the twin-arginine translocation (Tat) system that transports large folded proteins containing a characteristic twin-arginine motif in their signal peptide across membranes. TatA could form the protein-conducting channel of the Tat system.</text>
</comment>
<keyword evidence="2 9" id="KW-0813">Transport</keyword>
<evidence type="ECO:0000256" key="6">
    <source>
        <dbReference type="ARBA" id="ARBA00022989"/>
    </source>
</evidence>
<keyword evidence="3 9" id="KW-1003">Cell membrane</keyword>
<protein>
    <recommendedName>
        <fullName evidence="9">Sec-independent protein translocase protein TatA</fullName>
    </recommendedName>
</protein>
<dbReference type="Proteomes" id="UP001231616">
    <property type="component" value="Unassembled WGS sequence"/>
</dbReference>
<evidence type="ECO:0000256" key="8">
    <source>
        <dbReference type="ARBA" id="ARBA00023136"/>
    </source>
</evidence>
<evidence type="ECO:0000256" key="9">
    <source>
        <dbReference type="HAMAP-Rule" id="MF_00236"/>
    </source>
</evidence>
<dbReference type="PANTHER" id="PTHR42982">
    <property type="entry name" value="SEC-INDEPENDENT PROTEIN TRANSLOCASE PROTEIN TATA"/>
    <property type="match status" value="1"/>
</dbReference>
<evidence type="ECO:0000313" key="11">
    <source>
        <dbReference type="Proteomes" id="UP001231616"/>
    </source>
</evidence>
<comment type="similarity">
    <text evidence="9">Belongs to the TatA/E family.</text>
</comment>
<dbReference type="InterPro" id="IPR003369">
    <property type="entry name" value="TatA/B/E"/>
</dbReference>
<keyword evidence="5 9" id="KW-0653">Protein transport</keyword>
<dbReference type="NCBIfam" id="TIGR01411">
    <property type="entry name" value="tatAE"/>
    <property type="match status" value="1"/>
</dbReference>
<dbReference type="RefSeq" id="WP_305893936.1">
    <property type="nucleotide sequence ID" value="NZ_JAUZVZ010000013.1"/>
</dbReference>
<evidence type="ECO:0000256" key="7">
    <source>
        <dbReference type="ARBA" id="ARBA00023010"/>
    </source>
</evidence>
<feature type="transmembrane region" description="Helical" evidence="9">
    <location>
        <begin position="6"/>
        <end position="23"/>
    </location>
</feature>
<reference evidence="10 11" key="1">
    <citation type="submission" date="2023-08" db="EMBL/GenBank/DDBJ databases">
        <authorList>
            <person name="Joshi A."/>
            <person name="Thite S."/>
        </authorList>
    </citation>
    <scope>NUCLEOTIDE SEQUENCE [LARGE SCALE GENOMIC DNA]</scope>
    <source>
        <strain evidence="10 11">AC40</strain>
    </source>
</reference>
<evidence type="ECO:0000256" key="3">
    <source>
        <dbReference type="ARBA" id="ARBA00022475"/>
    </source>
</evidence>
<comment type="subunit">
    <text evidence="9">The Tat system comprises two distinct complexes: a TatABC complex, containing multiple copies of TatA, TatB and TatC subunits, and a separate TatA complex, containing only TatA subunits. Substrates initially bind to the TatABC complex, which probably triggers association of the separate TatA complex to form the active translocon.</text>
</comment>
<dbReference type="PANTHER" id="PTHR42982:SF1">
    <property type="entry name" value="SEC-INDEPENDENT PROTEIN TRANSLOCASE PROTEIN TATA"/>
    <property type="match status" value="1"/>
</dbReference>
<keyword evidence="11" id="KW-1185">Reference proteome</keyword>
<evidence type="ECO:0000256" key="4">
    <source>
        <dbReference type="ARBA" id="ARBA00022692"/>
    </source>
</evidence>
<organism evidence="10 11">
    <name type="scientific">Alkalimonas collagenimarina</name>
    <dbReference type="NCBI Taxonomy" id="400390"/>
    <lineage>
        <taxon>Bacteria</taxon>
        <taxon>Pseudomonadati</taxon>
        <taxon>Pseudomonadota</taxon>
        <taxon>Gammaproteobacteria</taxon>
        <taxon>Alkalimonas</taxon>
    </lineage>
</organism>
<proteinExistence type="inferred from homology"/>
<dbReference type="HAMAP" id="MF_00236">
    <property type="entry name" value="TatA_E"/>
    <property type="match status" value="1"/>
</dbReference>
<dbReference type="Pfam" id="PF02416">
    <property type="entry name" value="TatA_B_E"/>
    <property type="match status" value="1"/>
</dbReference>
<dbReference type="EMBL" id="JAUZVZ010000013">
    <property type="protein sequence ID" value="MDP4536671.1"/>
    <property type="molecule type" value="Genomic_DNA"/>
</dbReference>
<gene>
    <name evidence="9 10" type="primary">tatA</name>
    <name evidence="10" type="ORF">Q3O60_10760</name>
</gene>
<keyword evidence="6 9" id="KW-1133">Transmembrane helix</keyword>
<keyword evidence="7 9" id="KW-0811">Translocation</keyword>
<dbReference type="Gene3D" id="1.20.5.3310">
    <property type="match status" value="1"/>
</dbReference>
<sequence length="63" mass="6956">MGFSGIGIWQLLIVLVIVMLLFGTKKLRSFGRDAGGALQDLRHSLQQSSELPTEAEQKVKDEV</sequence>
<evidence type="ECO:0000313" key="10">
    <source>
        <dbReference type="EMBL" id="MDP4536671.1"/>
    </source>
</evidence>
<keyword evidence="4 9" id="KW-0812">Transmembrane</keyword>